<name>A0ABQ9FCF7_TEGGR</name>
<accession>A0ABQ9FCF7</accession>
<keyword evidence="10" id="KW-1185">Reference proteome</keyword>
<evidence type="ECO:0000256" key="7">
    <source>
        <dbReference type="ARBA" id="ARBA00023242"/>
    </source>
</evidence>
<reference evidence="9 10" key="1">
    <citation type="submission" date="2022-12" db="EMBL/GenBank/DDBJ databases">
        <title>Chromosome-level genome of Tegillarca granosa.</title>
        <authorList>
            <person name="Kim J."/>
        </authorList>
    </citation>
    <scope>NUCLEOTIDE SEQUENCE [LARGE SCALE GENOMIC DNA]</scope>
    <source>
        <strain evidence="9">Teg-2019</strain>
        <tissue evidence="9">Adductor muscle</tissue>
    </source>
</reference>
<evidence type="ECO:0000313" key="9">
    <source>
        <dbReference type="EMBL" id="KAJ8313960.1"/>
    </source>
</evidence>
<dbReference type="EMBL" id="JARBDR010000342">
    <property type="protein sequence ID" value="KAJ8313960.1"/>
    <property type="molecule type" value="Genomic_DNA"/>
</dbReference>
<keyword evidence="4" id="KW-0805">Transcription regulation</keyword>
<organism evidence="9 10">
    <name type="scientific">Tegillarca granosa</name>
    <name type="common">Malaysian cockle</name>
    <name type="synonym">Anadara granosa</name>
    <dbReference type="NCBI Taxonomy" id="220873"/>
    <lineage>
        <taxon>Eukaryota</taxon>
        <taxon>Metazoa</taxon>
        <taxon>Spiralia</taxon>
        <taxon>Lophotrochozoa</taxon>
        <taxon>Mollusca</taxon>
        <taxon>Bivalvia</taxon>
        <taxon>Autobranchia</taxon>
        <taxon>Pteriomorphia</taxon>
        <taxon>Arcoida</taxon>
        <taxon>Arcoidea</taxon>
        <taxon>Arcidae</taxon>
        <taxon>Tegillarca</taxon>
    </lineage>
</organism>
<evidence type="ECO:0000256" key="5">
    <source>
        <dbReference type="ARBA" id="ARBA00023159"/>
    </source>
</evidence>
<comment type="caution">
    <text evidence="9">The sequence shown here is derived from an EMBL/GenBank/DDBJ whole genome shotgun (WGS) entry which is preliminary data.</text>
</comment>
<evidence type="ECO:0000256" key="4">
    <source>
        <dbReference type="ARBA" id="ARBA00023015"/>
    </source>
</evidence>
<evidence type="ECO:0000256" key="8">
    <source>
        <dbReference type="ARBA" id="ARBA00031960"/>
    </source>
</evidence>
<comment type="subcellular location">
    <subcellularLocation>
        <location evidence="1">Nucleus</location>
    </subcellularLocation>
</comment>
<dbReference type="Pfam" id="PF11277">
    <property type="entry name" value="Med24_N"/>
    <property type="match status" value="1"/>
</dbReference>
<comment type="similarity">
    <text evidence="2">Belongs to the Mediator complex subunit 24 family.</text>
</comment>
<protein>
    <recommendedName>
        <fullName evidence="3">Mediator of RNA polymerase II transcription subunit 24</fullName>
    </recommendedName>
    <alternativeName>
        <fullName evidence="8">Mediator complex subunit 24</fullName>
    </alternativeName>
</protein>
<sequence length="388" mass="44021">MSFTSNLDNSITRCRYLQNVLHWLMLCTLQSLQRIKDVRQQQEYISIIDAASTAAQKISDNVTVQSLLYVAMSEDTEAVLNPANDVQPFVDQLRVIERLMKLSRPYLFCEMLRGCFMGLIDSCHGQEELKWAAFMYIKLPQIFMKIQQQAPGKDFDKDLEQGFDICDCFVCILNECKKLDMLSESQYQSLVQRRMKEHGKTGAMESSSTQASPSLIVKAIHTVTSILKKLQFPGGSSKDSVANTLDADYTKNQEAFLGVLCHMMNIKSFELILAAAAATGKLQIFATKLIKINEFAKQTVNETAKTAQSRSLLFDMSFLLLCHITQTYGFEIITSAPEYNETFFVQWMTRCMPEDGKYKCPDNMSPTDQSKVDILLNQLINGVEMKPR</sequence>
<dbReference type="PANTHER" id="PTHR12898:SF1">
    <property type="entry name" value="MEDIATOR OF RNA POLYMERASE II TRANSCRIPTION SUBUNIT 24"/>
    <property type="match status" value="1"/>
</dbReference>
<dbReference type="PANTHER" id="PTHR12898">
    <property type="entry name" value="MEDIATOR OF RNA POLYMERASE II TRANSCRIPTION SUBUNIT 24"/>
    <property type="match status" value="1"/>
</dbReference>
<keyword evidence="7" id="KW-0539">Nucleus</keyword>
<evidence type="ECO:0000256" key="1">
    <source>
        <dbReference type="ARBA" id="ARBA00004123"/>
    </source>
</evidence>
<keyword evidence="6" id="KW-0804">Transcription</keyword>
<dbReference type="Proteomes" id="UP001217089">
    <property type="component" value="Unassembled WGS sequence"/>
</dbReference>
<evidence type="ECO:0000256" key="6">
    <source>
        <dbReference type="ARBA" id="ARBA00023163"/>
    </source>
</evidence>
<evidence type="ECO:0000256" key="2">
    <source>
        <dbReference type="ARBA" id="ARBA00007864"/>
    </source>
</evidence>
<keyword evidence="5" id="KW-0010">Activator</keyword>
<proteinExistence type="inferred from homology"/>
<evidence type="ECO:0000313" key="10">
    <source>
        <dbReference type="Proteomes" id="UP001217089"/>
    </source>
</evidence>
<dbReference type="InterPro" id="IPR021429">
    <property type="entry name" value="Mediator_Med24"/>
</dbReference>
<evidence type="ECO:0000256" key="3">
    <source>
        <dbReference type="ARBA" id="ARBA00019693"/>
    </source>
</evidence>
<gene>
    <name evidence="9" type="ORF">KUTeg_008521</name>
</gene>